<gene>
    <name evidence="2" type="primary">Cni-R02D5.9</name>
    <name evidence="2" type="synonym">Cnig_chr_V.g20531</name>
    <name evidence="2" type="ORF">B9Z55_020531</name>
</gene>
<protein>
    <submittedName>
        <fullName evidence="2">Uncharacterized protein</fullName>
    </submittedName>
</protein>
<proteinExistence type="predicted"/>
<keyword evidence="1" id="KW-1133">Transmembrane helix</keyword>
<dbReference type="AlphaFoldDB" id="A0A2G5TN65"/>
<dbReference type="EMBL" id="PDUG01000005">
    <property type="protein sequence ID" value="PIC28707.1"/>
    <property type="molecule type" value="Genomic_DNA"/>
</dbReference>
<keyword evidence="3" id="KW-1185">Reference proteome</keyword>
<keyword evidence="1" id="KW-0472">Membrane</keyword>
<evidence type="ECO:0000313" key="3">
    <source>
        <dbReference type="Proteomes" id="UP000230233"/>
    </source>
</evidence>
<sequence length="89" mass="9950">MDVFTVATPVIVISFLSFLTLRLIIKYCKPSQSAVVSSSDTEAPDFTRVANHLFVSNTPHTCTFFFFFIFFCVSFSSSCYPIGKVKEGD</sequence>
<reference evidence="3" key="1">
    <citation type="submission" date="2017-10" db="EMBL/GenBank/DDBJ databases">
        <title>Rapid genome shrinkage in a self-fertile nematode reveals novel sperm competition proteins.</title>
        <authorList>
            <person name="Yin D."/>
            <person name="Schwarz E.M."/>
            <person name="Thomas C.G."/>
            <person name="Felde R.L."/>
            <person name="Korf I.F."/>
            <person name="Cutter A.D."/>
            <person name="Schartner C.M."/>
            <person name="Ralston E.J."/>
            <person name="Meyer B.J."/>
            <person name="Haag E.S."/>
        </authorList>
    </citation>
    <scope>NUCLEOTIDE SEQUENCE [LARGE SCALE GENOMIC DNA]</scope>
    <source>
        <strain evidence="3">JU1422</strain>
    </source>
</reference>
<dbReference type="OrthoDB" id="5836313at2759"/>
<evidence type="ECO:0000256" key="1">
    <source>
        <dbReference type="SAM" id="Phobius"/>
    </source>
</evidence>
<comment type="caution">
    <text evidence="2">The sequence shown here is derived from an EMBL/GenBank/DDBJ whole genome shotgun (WGS) entry which is preliminary data.</text>
</comment>
<evidence type="ECO:0000313" key="2">
    <source>
        <dbReference type="EMBL" id="PIC28707.1"/>
    </source>
</evidence>
<dbReference type="Proteomes" id="UP000230233">
    <property type="component" value="Chromosome V"/>
</dbReference>
<accession>A0A2G5TN65</accession>
<name>A0A2G5TN65_9PELO</name>
<feature type="transmembrane region" description="Helical" evidence="1">
    <location>
        <begin position="6"/>
        <end position="25"/>
    </location>
</feature>
<feature type="transmembrane region" description="Helical" evidence="1">
    <location>
        <begin position="64"/>
        <end position="83"/>
    </location>
</feature>
<organism evidence="2 3">
    <name type="scientific">Caenorhabditis nigoni</name>
    <dbReference type="NCBI Taxonomy" id="1611254"/>
    <lineage>
        <taxon>Eukaryota</taxon>
        <taxon>Metazoa</taxon>
        <taxon>Ecdysozoa</taxon>
        <taxon>Nematoda</taxon>
        <taxon>Chromadorea</taxon>
        <taxon>Rhabditida</taxon>
        <taxon>Rhabditina</taxon>
        <taxon>Rhabditomorpha</taxon>
        <taxon>Rhabditoidea</taxon>
        <taxon>Rhabditidae</taxon>
        <taxon>Peloderinae</taxon>
        <taxon>Caenorhabditis</taxon>
    </lineage>
</organism>
<keyword evidence="1" id="KW-0812">Transmembrane</keyword>